<protein>
    <submittedName>
        <fullName evidence="1">Uncharacterized protein</fullName>
    </submittedName>
</protein>
<accession>A0A9P6DIB3</accession>
<sequence length="105" mass="11654">MSHLKCRPLRGSAPCLVLTMSPAMRVTLVTDLLVSDPHFTCTISIRQLCTSIENSHLSLRAIRSHYLIDPLSATEGIPAPVPHAENCYEIVMMPDNGEAIWLRLD</sequence>
<reference evidence="1" key="1">
    <citation type="journal article" date="2020" name="Nat. Commun.">
        <title>Large-scale genome sequencing of mycorrhizal fungi provides insights into the early evolution of symbiotic traits.</title>
        <authorList>
            <person name="Miyauchi S."/>
            <person name="Kiss E."/>
            <person name="Kuo A."/>
            <person name="Drula E."/>
            <person name="Kohler A."/>
            <person name="Sanchez-Garcia M."/>
            <person name="Morin E."/>
            <person name="Andreopoulos B."/>
            <person name="Barry K.W."/>
            <person name="Bonito G."/>
            <person name="Buee M."/>
            <person name="Carver A."/>
            <person name="Chen C."/>
            <person name="Cichocki N."/>
            <person name="Clum A."/>
            <person name="Culley D."/>
            <person name="Crous P.W."/>
            <person name="Fauchery L."/>
            <person name="Girlanda M."/>
            <person name="Hayes R.D."/>
            <person name="Keri Z."/>
            <person name="LaButti K."/>
            <person name="Lipzen A."/>
            <person name="Lombard V."/>
            <person name="Magnuson J."/>
            <person name="Maillard F."/>
            <person name="Murat C."/>
            <person name="Nolan M."/>
            <person name="Ohm R.A."/>
            <person name="Pangilinan J."/>
            <person name="Pereira M.F."/>
            <person name="Perotto S."/>
            <person name="Peter M."/>
            <person name="Pfister S."/>
            <person name="Riley R."/>
            <person name="Sitrit Y."/>
            <person name="Stielow J.B."/>
            <person name="Szollosi G."/>
            <person name="Zifcakova L."/>
            <person name="Stursova M."/>
            <person name="Spatafora J.W."/>
            <person name="Tedersoo L."/>
            <person name="Vaario L.M."/>
            <person name="Yamada A."/>
            <person name="Yan M."/>
            <person name="Wang P."/>
            <person name="Xu J."/>
            <person name="Bruns T."/>
            <person name="Baldrian P."/>
            <person name="Vilgalys R."/>
            <person name="Dunand C."/>
            <person name="Henrissat B."/>
            <person name="Grigoriev I.V."/>
            <person name="Hibbett D."/>
            <person name="Nagy L.G."/>
            <person name="Martin F.M."/>
        </authorList>
    </citation>
    <scope>NUCLEOTIDE SEQUENCE</scope>
    <source>
        <strain evidence="1">UP504</strain>
    </source>
</reference>
<comment type="caution">
    <text evidence="1">The sequence shown here is derived from an EMBL/GenBank/DDBJ whole genome shotgun (WGS) entry which is preliminary data.</text>
</comment>
<evidence type="ECO:0000313" key="2">
    <source>
        <dbReference type="Proteomes" id="UP000886523"/>
    </source>
</evidence>
<keyword evidence="2" id="KW-1185">Reference proteome</keyword>
<dbReference type="EMBL" id="MU129167">
    <property type="protein sequence ID" value="KAF9505206.1"/>
    <property type="molecule type" value="Genomic_DNA"/>
</dbReference>
<evidence type="ECO:0000313" key="1">
    <source>
        <dbReference type="EMBL" id="KAF9505206.1"/>
    </source>
</evidence>
<organism evidence="1 2">
    <name type="scientific">Hydnum rufescens UP504</name>
    <dbReference type="NCBI Taxonomy" id="1448309"/>
    <lineage>
        <taxon>Eukaryota</taxon>
        <taxon>Fungi</taxon>
        <taxon>Dikarya</taxon>
        <taxon>Basidiomycota</taxon>
        <taxon>Agaricomycotina</taxon>
        <taxon>Agaricomycetes</taxon>
        <taxon>Cantharellales</taxon>
        <taxon>Hydnaceae</taxon>
        <taxon>Hydnum</taxon>
    </lineage>
</organism>
<dbReference type="AlphaFoldDB" id="A0A9P6DIB3"/>
<name>A0A9P6DIB3_9AGAM</name>
<dbReference type="Proteomes" id="UP000886523">
    <property type="component" value="Unassembled WGS sequence"/>
</dbReference>
<proteinExistence type="predicted"/>
<gene>
    <name evidence="1" type="ORF">BS47DRAFT_565424</name>
</gene>